<name>E6N586_CALS0</name>
<evidence type="ECO:0000259" key="1">
    <source>
        <dbReference type="Pfam" id="PF18477"/>
    </source>
</evidence>
<evidence type="ECO:0000313" key="4">
    <source>
        <dbReference type="EMBL" id="BAJ49279.1"/>
    </source>
</evidence>
<organism evidence="2 6">
    <name type="scientific">Caldiarchaeum subterraneum</name>
    <dbReference type="NCBI Taxonomy" id="311458"/>
    <lineage>
        <taxon>Archaea</taxon>
        <taxon>Nitrososphaerota</taxon>
        <taxon>Candidatus Caldarchaeales</taxon>
        <taxon>Candidatus Caldarchaeaceae</taxon>
        <taxon>Candidatus Caldarchaeum</taxon>
    </lineage>
</organism>
<dbReference type="EMBL" id="AP011890">
    <property type="protein sequence ID" value="BAJ49279.1"/>
    <property type="molecule type" value="Genomic_DNA"/>
</dbReference>
<gene>
    <name evidence="5" type="ORF">CSUB_C0433</name>
    <name evidence="4" type="ORF">HGMM_F03A05C09</name>
    <name evidence="3" type="ORF">HGMM_F22C07C03</name>
    <name evidence="2" type="ORF">HGMM_F36H04C25</name>
</gene>
<dbReference type="KEGG" id="csu:CSUB_C0433"/>
<dbReference type="EMBL" id="BA000048">
    <property type="protein sequence ID" value="BAJ50294.1"/>
    <property type="molecule type" value="Genomic_DNA"/>
</dbReference>
<evidence type="ECO:0000313" key="2">
    <source>
        <dbReference type="EMBL" id="BAJ47455.1"/>
    </source>
</evidence>
<evidence type="ECO:0000313" key="3">
    <source>
        <dbReference type="EMBL" id="BAJ47478.1"/>
    </source>
</evidence>
<dbReference type="InterPro" id="IPR041120">
    <property type="entry name" value="PIN_9"/>
</dbReference>
<feature type="domain" description="VapC9 PIN-like" evidence="1">
    <location>
        <begin position="2"/>
        <end position="101"/>
    </location>
</feature>
<sequence length="119" mass="13104">MLFCAERGVDYLSVLENKLGERLELVVPSSVVEELRRLAAKGGGKSMLARVALEILKDAEQLPGKVGENVDDVLLQLGRETGYPVLTVDARLMRRLAARNLEYLGISAAGKPIVRLKFR</sequence>
<dbReference type="EMBL" id="AP011838">
    <property type="protein sequence ID" value="BAJ47478.1"/>
    <property type="molecule type" value="Genomic_DNA"/>
</dbReference>
<reference evidence="2 6" key="1">
    <citation type="journal article" date="2005" name="Environ. Microbiol.">
        <title>Genetic and functional properties of uncultivated thermophilic crenarchaeotes from a subsurface gold mine as revealed by analysis of genome fragments.</title>
        <authorList>
            <person name="Nunoura T."/>
            <person name="Hirayama H."/>
            <person name="Takami H."/>
            <person name="Oida H."/>
            <person name="Nishi S."/>
            <person name="Shimamura S."/>
            <person name="Suzuki Y."/>
            <person name="Inagaki F."/>
            <person name="Takai K."/>
            <person name="Nealson K.H."/>
            <person name="Horikoshi K."/>
        </authorList>
    </citation>
    <scope>NUCLEOTIDE SEQUENCE [LARGE SCALE GENOMIC DNA]</scope>
</reference>
<evidence type="ECO:0000313" key="5">
    <source>
        <dbReference type="EMBL" id="BAJ50294.1"/>
    </source>
</evidence>
<dbReference type="STRING" id="311458.CSUB_C0433"/>
<accession>E6N586</accession>
<dbReference type="SUPFAM" id="SSF88723">
    <property type="entry name" value="PIN domain-like"/>
    <property type="match status" value="1"/>
</dbReference>
<dbReference type="Proteomes" id="UP000008120">
    <property type="component" value="Chromosome"/>
</dbReference>
<evidence type="ECO:0000313" key="6">
    <source>
        <dbReference type="Proteomes" id="UP000008120"/>
    </source>
</evidence>
<dbReference type="AlphaFoldDB" id="E6N586"/>
<dbReference type="Pfam" id="PF18477">
    <property type="entry name" value="PIN_9"/>
    <property type="match status" value="1"/>
</dbReference>
<dbReference type="EMBL" id="AP011837">
    <property type="protein sequence ID" value="BAJ47455.1"/>
    <property type="molecule type" value="Genomic_DNA"/>
</dbReference>
<dbReference type="BioCyc" id="CCAL311458:G131R-440-MONOMER"/>
<reference evidence="2 6" key="2">
    <citation type="journal article" date="2011" name="Nucleic Acids Res.">
        <title>Insights into the evolution of Archaea and eukaryotic protein modifier systems revealed by the genome of a novel archaeal group.</title>
        <authorList>
            <person name="Nunoura T."/>
            <person name="Takaki Y."/>
            <person name="Kakuta J."/>
            <person name="Nishi S."/>
            <person name="Sugahara J."/>
            <person name="Kazama H."/>
            <person name="Chee G."/>
            <person name="Hattori M."/>
            <person name="Kanai A."/>
            <person name="Atomi H."/>
            <person name="Takai K."/>
            <person name="Takami H."/>
        </authorList>
    </citation>
    <scope>NUCLEOTIDE SEQUENCE [LARGE SCALE GENOMIC DNA]</scope>
</reference>
<dbReference type="Gene3D" id="3.40.50.1010">
    <property type="entry name" value="5'-nuclease"/>
    <property type="match status" value="1"/>
</dbReference>
<proteinExistence type="predicted"/>
<dbReference type="InterPro" id="IPR029060">
    <property type="entry name" value="PIN-like_dom_sf"/>
</dbReference>
<protein>
    <recommendedName>
        <fullName evidence="1">VapC9 PIN-like domain-containing protein</fullName>
    </recommendedName>
</protein>